<evidence type="ECO:0000313" key="2">
    <source>
        <dbReference type="Proteomes" id="UP001054837"/>
    </source>
</evidence>
<comment type="caution">
    <text evidence="1">The sequence shown here is derived from an EMBL/GenBank/DDBJ whole genome shotgun (WGS) entry which is preliminary data.</text>
</comment>
<dbReference type="EMBL" id="BPLQ01012105">
    <property type="protein sequence ID" value="GIY62559.1"/>
    <property type="molecule type" value="Genomic_DNA"/>
</dbReference>
<sequence>MDINELSGSEGLELEDEFLDSCKGNPEFEGHLKVEYRHVSNKHILENVNFNPPFCRQLFFQPPTT</sequence>
<name>A0AAV4UXU0_9ARAC</name>
<organism evidence="1 2">
    <name type="scientific">Caerostris darwini</name>
    <dbReference type="NCBI Taxonomy" id="1538125"/>
    <lineage>
        <taxon>Eukaryota</taxon>
        <taxon>Metazoa</taxon>
        <taxon>Ecdysozoa</taxon>
        <taxon>Arthropoda</taxon>
        <taxon>Chelicerata</taxon>
        <taxon>Arachnida</taxon>
        <taxon>Araneae</taxon>
        <taxon>Araneomorphae</taxon>
        <taxon>Entelegynae</taxon>
        <taxon>Araneoidea</taxon>
        <taxon>Araneidae</taxon>
        <taxon>Caerostris</taxon>
    </lineage>
</organism>
<dbReference type="Proteomes" id="UP001054837">
    <property type="component" value="Unassembled WGS sequence"/>
</dbReference>
<evidence type="ECO:0000313" key="1">
    <source>
        <dbReference type="EMBL" id="GIY62559.1"/>
    </source>
</evidence>
<reference evidence="1 2" key="1">
    <citation type="submission" date="2021-06" db="EMBL/GenBank/DDBJ databases">
        <title>Caerostris darwini draft genome.</title>
        <authorList>
            <person name="Kono N."/>
            <person name="Arakawa K."/>
        </authorList>
    </citation>
    <scope>NUCLEOTIDE SEQUENCE [LARGE SCALE GENOMIC DNA]</scope>
</reference>
<protein>
    <submittedName>
        <fullName evidence="1">Uncharacterized protein</fullName>
    </submittedName>
</protein>
<dbReference type="AlphaFoldDB" id="A0AAV4UXU0"/>
<proteinExistence type="predicted"/>
<gene>
    <name evidence="1" type="ORF">CDAR_596161</name>
</gene>
<keyword evidence="2" id="KW-1185">Reference proteome</keyword>
<accession>A0AAV4UXU0</accession>